<dbReference type="Proteomes" id="UP000077755">
    <property type="component" value="Chromosome 4"/>
</dbReference>
<proteinExistence type="predicted"/>
<evidence type="ECO:0000256" key="1">
    <source>
        <dbReference type="SAM" id="MobiDB-lite"/>
    </source>
</evidence>
<evidence type="ECO:0000313" key="3">
    <source>
        <dbReference type="EMBL" id="WOG95763.1"/>
    </source>
</evidence>
<reference evidence="2" key="1">
    <citation type="journal article" date="2016" name="Nat. Genet.">
        <title>A high-quality carrot genome assembly provides new insights into carotenoid accumulation and asterid genome evolution.</title>
        <authorList>
            <person name="Iorizzo M."/>
            <person name="Ellison S."/>
            <person name="Senalik D."/>
            <person name="Zeng P."/>
            <person name="Satapoomin P."/>
            <person name="Huang J."/>
            <person name="Bowman M."/>
            <person name="Iovene M."/>
            <person name="Sanseverino W."/>
            <person name="Cavagnaro P."/>
            <person name="Yildiz M."/>
            <person name="Macko-Podgorni A."/>
            <person name="Moranska E."/>
            <person name="Grzebelus E."/>
            <person name="Grzebelus D."/>
            <person name="Ashrafi H."/>
            <person name="Zheng Z."/>
            <person name="Cheng S."/>
            <person name="Spooner D."/>
            <person name="Van Deynze A."/>
            <person name="Simon P."/>
        </authorList>
    </citation>
    <scope>NUCLEOTIDE SEQUENCE [LARGE SCALE GENOMIC DNA]</scope>
    <source>
        <tissue evidence="2">Leaf</tissue>
    </source>
</reference>
<dbReference type="EMBL" id="LNRQ01000004">
    <property type="protein sequence ID" value="KZM97002.1"/>
    <property type="molecule type" value="Genomic_DNA"/>
</dbReference>
<feature type="region of interest" description="Disordered" evidence="1">
    <location>
        <begin position="1"/>
        <end position="133"/>
    </location>
</feature>
<feature type="compositionally biased region" description="Basic residues" evidence="1">
    <location>
        <begin position="44"/>
        <end position="54"/>
    </location>
</feature>
<sequence length="133" mass="14712">MEKKYKAADKAKRCEKAVKTRTKKSQVKENTTAVVVFGEENQGRPKHKQHNKAAKKMDAGTTGAKRPSNNPDSCTTNQVGEGGSTPEDSQKGGVAQQGKKRGVKKGPISSRRMLDQARRERTKKFEENAAWKI</sequence>
<name>A0A162A6R6_DAUCS</name>
<evidence type="ECO:0000313" key="2">
    <source>
        <dbReference type="EMBL" id="KZM97002.1"/>
    </source>
</evidence>
<gene>
    <name evidence="2" type="ORF">DCAR_015636</name>
    <name evidence="3" type="ORF">DCAR_0415090</name>
</gene>
<keyword evidence="4" id="KW-1185">Reference proteome</keyword>
<feature type="compositionally biased region" description="Basic and acidic residues" evidence="1">
    <location>
        <begin position="112"/>
        <end position="133"/>
    </location>
</feature>
<dbReference type="Gramene" id="KZM97002">
    <property type="protein sequence ID" value="KZM97002"/>
    <property type="gene ID" value="DCAR_015636"/>
</dbReference>
<feature type="compositionally biased region" description="Polar residues" evidence="1">
    <location>
        <begin position="67"/>
        <end position="79"/>
    </location>
</feature>
<evidence type="ECO:0000313" key="4">
    <source>
        <dbReference type="Proteomes" id="UP000077755"/>
    </source>
</evidence>
<feature type="compositionally biased region" description="Basic and acidic residues" evidence="1">
    <location>
        <begin position="1"/>
        <end position="18"/>
    </location>
</feature>
<dbReference type="EMBL" id="CP093346">
    <property type="protein sequence ID" value="WOG95763.1"/>
    <property type="molecule type" value="Genomic_DNA"/>
</dbReference>
<dbReference type="AlphaFoldDB" id="A0A162A6R6"/>
<reference evidence="3" key="2">
    <citation type="submission" date="2022-03" db="EMBL/GenBank/DDBJ databases">
        <title>Draft title - Genomic analysis of global carrot germplasm unveils the trajectory of domestication and the origin of high carotenoid orange carrot.</title>
        <authorList>
            <person name="Iorizzo M."/>
            <person name="Ellison S."/>
            <person name="Senalik D."/>
            <person name="Macko-Podgorni A."/>
            <person name="Grzebelus D."/>
            <person name="Bostan H."/>
            <person name="Rolling W."/>
            <person name="Curaba J."/>
            <person name="Simon P."/>
        </authorList>
    </citation>
    <scope>NUCLEOTIDE SEQUENCE</scope>
    <source>
        <tissue evidence="3">Leaf</tissue>
    </source>
</reference>
<accession>A0A162A6R6</accession>
<organism evidence="2">
    <name type="scientific">Daucus carota subsp. sativus</name>
    <name type="common">Carrot</name>
    <dbReference type="NCBI Taxonomy" id="79200"/>
    <lineage>
        <taxon>Eukaryota</taxon>
        <taxon>Viridiplantae</taxon>
        <taxon>Streptophyta</taxon>
        <taxon>Embryophyta</taxon>
        <taxon>Tracheophyta</taxon>
        <taxon>Spermatophyta</taxon>
        <taxon>Magnoliopsida</taxon>
        <taxon>eudicotyledons</taxon>
        <taxon>Gunneridae</taxon>
        <taxon>Pentapetalae</taxon>
        <taxon>asterids</taxon>
        <taxon>campanulids</taxon>
        <taxon>Apiales</taxon>
        <taxon>Apiaceae</taxon>
        <taxon>Apioideae</taxon>
        <taxon>Scandiceae</taxon>
        <taxon>Daucinae</taxon>
        <taxon>Daucus</taxon>
        <taxon>Daucus sect. Daucus</taxon>
    </lineage>
</organism>
<protein>
    <submittedName>
        <fullName evidence="2">Uncharacterized protein</fullName>
    </submittedName>
</protein>